<evidence type="ECO:0000256" key="2">
    <source>
        <dbReference type="ARBA" id="ARBA00007983"/>
    </source>
</evidence>
<gene>
    <name evidence="13" type="ORF">S40285_09425</name>
</gene>
<keyword evidence="6 9" id="KW-0186">Copper</keyword>
<keyword evidence="10" id="KW-0732">Signal</keyword>
<accession>A0A084Q820</accession>
<evidence type="ECO:0000256" key="1">
    <source>
        <dbReference type="ARBA" id="ARBA00001935"/>
    </source>
</evidence>
<evidence type="ECO:0000256" key="3">
    <source>
        <dbReference type="ARBA" id="ARBA00022723"/>
    </source>
</evidence>
<dbReference type="AlphaFoldDB" id="A0A084Q820"/>
<evidence type="ECO:0000256" key="4">
    <source>
        <dbReference type="ARBA" id="ARBA00022772"/>
    </source>
</evidence>
<dbReference type="InterPro" id="IPR016182">
    <property type="entry name" value="Cu_amine_oxidase_N-reg"/>
</dbReference>
<dbReference type="Gene3D" id="2.70.98.20">
    <property type="entry name" value="Copper amine oxidase, catalytic domain"/>
    <property type="match status" value="1"/>
</dbReference>
<evidence type="ECO:0000256" key="10">
    <source>
        <dbReference type="SAM" id="SignalP"/>
    </source>
</evidence>
<feature type="domain" description="Copper amine oxidase catalytic" evidence="11">
    <location>
        <begin position="343"/>
        <end position="738"/>
    </location>
</feature>
<evidence type="ECO:0000313" key="13">
    <source>
        <dbReference type="EMBL" id="KFA60105.1"/>
    </source>
</evidence>
<dbReference type="GO" id="GO:0005507">
    <property type="term" value="F:copper ion binding"/>
    <property type="evidence" value="ECO:0007669"/>
    <property type="project" value="InterPro"/>
</dbReference>
<feature type="active site" description="Schiff-base intermediate with substrate; via topaquinone" evidence="7">
    <location>
        <position position="497"/>
    </location>
</feature>
<dbReference type="InterPro" id="IPR000269">
    <property type="entry name" value="Cu_amine_oxidase"/>
</dbReference>
<dbReference type="PANTHER" id="PTHR10638">
    <property type="entry name" value="COPPER AMINE OXIDASE"/>
    <property type="match status" value="1"/>
</dbReference>
<evidence type="ECO:0000256" key="8">
    <source>
        <dbReference type="PIRSR" id="PIRSR600269-51"/>
    </source>
</evidence>
<protein>
    <recommendedName>
        <fullName evidence="9">Amine oxidase</fullName>
        <ecNumber evidence="9">1.4.3.-</ecNumber>
    </recommendedName>
</protein>
<dbReference type="HOGENOM" id="CLU_015739_0_0_1"/>
<dbReference type="InParanoid" id="A0A084Q820"/>
<dbReference type="PRINTS" id="PR00766">
    <property type="entry name" value="CUDAOXIDASE"/>
</dbReference>
<dbReference type="SUPFAM" id="SSF54416">
    <property type="entry name" value="Amine oxidase N-terminal region"/>
    <property type="match status" value="2"/>
</dbReference>
<feature type="domain" description="DUF1965" evidence="12">
    <location>
        <begin position="265"/>
        <end position="330"/>
    </location>
</feature>
<dbReference type="Gene3D" id="3.10.450.40">
    <property type="match status" value="2"/>
</dbReference>
<keyword evidence="14" id="KW-1185">Reference proteome</keyword>
<dbReference type="InterPro" id="IPR015798">
    <property type="entry name" value="Cu_amine_oxidase_C"/>
</dbReference>
<sequence length="808" mass="91135">MKLYSSSLLWLLGAEALTGAVAAPSPKVPWARQMQKAAAHSRRMLNAAITKRQATNETIESCDISPAQEIDAPKANVWGGLTQTEAVSIVEWLFGQPELNLTTTEEATAWDNTLLIVELMQPNKSDALAYIDGNSCAPTRYAHAILNFQNSSEPYYQDILVGPLPVRNGTTRWEPLDYFLTRKTEGKVRNLDADADTLYGEWHYSVGASIADITLDLWNATMMGLDNDTLIAWGTDPVLQDPETGRVQRWDSFFSVQDDIFDVGSILPMGLYFLTEIRGRNVEDWSLDGWYYDGQFFATTEEFREAYWAGAVRKYDGNWDNEAFHTDQSGPIPPMDGNAPPVSVAPHGARFAVDEERQYVEWMDWSFYIGFSRDTGLALYDIRLKGERIIYELGLQEAIAHYAGSDPVQSHIAYLDSFYGFGPFNFQLLPGFDCPSHAKFLNSSFYTSETTVTHVNSICLFEAEADYLMMRHSSASYISATKNIYFSVRSVSTIGNYDYTFTYAFFMDGSMSVEVRASGYIQAAFYAHNEDYGFHIHDQLSGSMHDHVLNFKADIDVLGTANTIQTMDVVPHTTTYPWSNGRQVNTMRVNRTFIETEDEGKFNWSPSGQVFITNQEERNRFGELRSWRVAPGIGTSHLAVENSTAIGNAAHWATHDFYATVRKDTESRSAHPYNSQDVHNPPIDFSAFFDGESLNQTDIVLWLNLGMHHVPQTADLPNTVHLHAGSSIQFIPTNYFETGIQRETVNMIRINYDGTENGTEVETFGAHEDTCALQYEPQDVDLWGYRGDSVVRKFPFSPDEYYKTHPAD</sequence>
<keyword evidence="5 9" id="KW-0560">Oxidoreductase</keyword>
<feature type="signal peptide" evidence="10">
    <location>
        <begin position="1"/>
        <end position="22"/>
    </location>
</feature>
<name>A0A084Q820_STAC4</name>
<dbReference type="FunFam" id="2.70.98.20:FF:000002">
    <property type="entry name" value="Amine oxidase"/>
    <property type="match status" value="1"/>
</dbReference>
<comment type="similarity">
    <text evidence="2 9">Belongs to the copper/topaquinone oxidase family.</text>
</comment>
<keyword evidence="3 9" id="KW-0479">Metal-binding</keyword>
<dbReference type="Proteomes" id="UP000028524">
    <property type="component" value="Unassembled WGS sequence"/>
</dbReference>
<dbReference type="GO" id="GO:0048038">
    <property type="term" value="F:quinone binding"/>
    <property type="evidence" value="ECO:0007669"/>
    <property type="project" value="InterPro"/>
</dbReference>
<keyword evidence="4 7" id="KW-0801">TPQ</keyword>
<evidence type="ECO:0000256" key="9">
    <source>
        <dbReference type="RuleBase" id="RU000672"/>
    </source>
</evidence>
<reference evidence="13 14" key="1">
    <citation type="journal article" date="2014" name="BMC Genomics">
        <title>Comparative genome sequencing reveals chemotype-specific gene clusters in the toxigenic black mold Stachybotrys.</title>
        <authorList>
            <person name="Semeiks J."/>
            <person name="Borek D."/>
            <person name="Otwinowski Z."/>
            <person name="Grishin N.V."/>
        </authorList>
    </citation>
    <scope>NUCLEOTIDE SEQUENCE [LARGE SCALE GENOMIC DNA]</scope>
    <source>
        <strain evidence="13 14">IBT 40285</strain>
    </source>
</reference>
<dbReference type="EC" id="1.4.3.-" evidence="9"/>
<dbReference type="InterPro" id="IPR015328">
    <property type="entry name" value="DUF1965"/>
</dbReference>
<dbReference type="InterPro" id="IPR036460">
    <property type="entry name" value="Cu_amine_oxidase_C_sf"/>
</dbReference>
<dbReference type="FunFam" id="3.10.450.40:FF:000018">
    <property type="entry name" value="Amine oxidase"/>
    <property type="match status" value="1"/>
</dbReference>
<dbReference type="Pfam" id="PF09248">
    <property type="entry name" value="DUF1965"/>
    <property type="match status" value="1"/>
</dbReference>
<dbReference type="GO" id="GO:0008131">
    <property type="term" value="F:primary methylamine oxidase activity"/>
    <property type="evidence" value="ECO:0007669"/>
    <property type="project" value="InterPro"/>
</dbReference>
<dbReference type="OMA" id="PYNSQDV"/>
<evidence type="ECO:0000259" key="12">
    <source>
        <dbReference type="Pfam" id="PF09248"/>
    </source>
</evidence>
<proteinExistence type="inferred from homology"/>
<dbReference type="SUPFAM" id="SSF49998">
    <property type="entry name" value="Amine oxidase catalytic domain"/>
    <property type="match status" value="1"/>
</dbReference>
<dbReference type="GO" id="GO:0009308">
    <property type="term" value="P:amine metabolic process"/>
    <property type="evidence" value="ECO:0007669"/>
    <property type="project" value="UniProtKB-UniRule"/>
</dbReference>
<evidence type="ECO:0000313" key="14">
    <source>
        <dbReference type="Proteomes" id="UP000028524"/>
    </source>
</evidence>
<feature type="chain" id="PRO_5001778927" description="Amine oxidase" evidence="10">
    <location>
        <begin position="23"/>
        <end position="808"/>
    </location>
</feature>
<dbReference type="STRING" id="1283841.A0A084Q820"/>
<evidence type="ECO:0000256" key="6">
    <source>
        <dbReference type="ARBA" id="ARBA00023008"/>
    </source>
</evidence>
<comment type="cofactor">
    <cofactor evidence="9">
        <name>Cu cation</name>
        <dbReference type="ChEBI" id="CHEBI:23378"/>
    </cofactor>
    <text evidence="9">Contains 1 topaquinone per subunit.</text>
</comment>
<evidence type="ECO:0000256" key="5">
    <source>
        <dbReference type="ARBA" id="ARBA00023002"/>
    </source>
</evidence>
<feature type="modified residue" description="2',4',5'-topaquinone" evidence="8">
    <location>
        <position position="497"/>
    </location>
</feature>
<evidence type="ECO:0000259" key="11">
    <source>
        <dbReference type="Pfam" id="PF01179"/>
    </source>
</evidence>
<dbReference type="EMBL" id="KL661921">
    <property type="protein sequence ID" value="KFA60105.1"/>
    <property type="molecule type" value="Genomic_DNA"/>
</dbReference>
<evidence type="ECO:0000256" key="7">
    <source>
        <dbReference type="PIRSR" id="PIRSR600269-50"/>
    </source>
</evidence>
<feature type="active site" description="Proton acceptor" evidence="7">
    <location>
        <position position="416"/>
    </location>
</feature>
<dbReference type="PANTHER" id="PTHR10638:SF20">
    <property type="entry name" value="AMINE OXIDASE"/>
    <property type="match status" value="1"/>
</dbReference>
<comment type="PTM">
    <text evidence="8 9">Topaquinone (TPQ) is generated by copper-dependent autoxidation of a specific tyrosyl residue.</text>
</comment>
<comment type="cofactor">
    <cofactor evidence="1">
        <name>Cu cation</name>
        <dbReference type="ChEBI" id="CHEBI:23378"/>
    </cofactor>
</comment>
<organism evidence="13 14">
    <name type="scientific">Stachybotrys chlorohalonatus (strain IBT 40285)</name>
    <dbReference type="NCBI Taxonomy" id="1283841"/>
    <lineage>
        <taxon>Eukaryota</taxon>
        <taxon>Fungi</taxon>
        <taxon>Dikarya</taxon>
        <taxon>Ascomycota</taxon>
        <taxon>Pezizomycotina</taxon>
        <taxon>Sordariomycetes</taxon>
        <taxon>Hypocreomycetidae</taxon>
        <taxon>Hypocreales</taxon>
        <taxon>Stachybotryaceae</taxon>
        <taxon>Stachybotrys</taxon>
    </lineage>
</organism>
<dbReference type="Pfam" id="PF01179">
    <property type="entry name" value="Cu_amine_oxid"/>
    <property type="match status" value="1"/>
</dbReference>
<dbReference type="GO" id="GO:0005886">
    <property type="term" value="C:plasma membrane"/>
    <property type="evidence" value="ECO:0007669"/>
    <property type="project" value="TreeGrafter"/>
</dbReference>
<dbReference type="OrthoDB" id="3341590at2759"/>